<comment type="caution">
    <text evidence="1">The sequence shown here is derived from an EMBL/GenBank/DDBJ whole genome shotgun (WGS) entry which is preliminary data.</text>
</comment>
<organism evidence="1 2">
    <name type="scientific">Photobacterium aphoticum</name>
    <dbReference type="NCBI Taxonomy" id="754436"/>
    <lineage>
        <taxon>Bacteria</taxon>
        <taxon>Pseudomonadati</taxon>
        <taxon>Pseudomonadota</taxon>
        <taxon>Gammaproteobacteria</taxon>
        <taxon>Vibrionales</taxon>
        <taxon>Vibrionaceae</taxon>
        <taxon>Photobacterium</taxon>
    </lineage>
</organism>
<dbReference type="AlphaFoldDB" id="A0A0J1GQZ3"/>
<evidence type="ECO:0000313" key="1">
    <source>
        <dbReference type="EMBL" id="KLV02145.1"/>
    </source>
</evidence>
<proteinExistence type="predicted"/>
<reference evidence="1 2" key="1">
    <citation type="submission" date="2015-05" db="EMBL/GenBank/DDBJ databases">
        <title>Photobacterium galathea sp. nov.</title>
        <authorList>
            <person name="Machado H."/>
            <person name="Gram L."/>
        </authorList>
    </citation>
    <scope>NUCLEOTIDE SEQUENCE [LARGE SCALE GENOMIC DNA]</scope>
    <source>
        <strain evidence="1 2">DSM 25995</strain>
    </source>
</reference>
<dbReference type="EMBL" id="LDOV01000010">
    <property type="protein sequence ID" value="KLV02145.1"/>
    <property type="molecule type" value="Genomic_DNA"/>
</dbReference>
<keyword evidence="2" id="KW-1185">Reference proteome</keyword>
<evidence type="ECO:0000313" key="2">
    <source>
        <dbReference type="Proteomes" id="UP000036426"/>
    </source>
</evidence>
<dbReference type="Proteomes" id="UP000036426">
    <property type="component" value="Unassembled WGS sequence"/>
</dbReference>
<evidence type="ECO:0008006" key="3">
    <source>
        <dbReference type="Google" id="ProtNLM"/>
    </source>
</evidence>
<dbReference type="PATRIC" id="fig|754436.4.peg.1103"/>
<protein>
    <recommendedName>
        <fullName evidence="3">IrrE N-terminal-like domain-containing protein</fullName>
    </recommendedName>
</protein>
<gene>
    <name evidence="1" type="ORF">ABT58_05190</name>
</gene>
<accession>A0A0J1GQZ3</accession>
<sequence>MFSFFKRKPVLSDEDVAFQRETYKWLLKYFGGKDFYTHTQLVLPTDAFFPSHIASPDEAVTTTFLQVRQHAGMGIWPCALVPQEADDDTHVGPCLLIQQAPHSPNGTYCRYEGKAYISFNPELANHPARIVATFAHELGHYLTDDLPEPPPGGWENWEFATDLTAVFLGFGIFSANTAFNFQQYANGESQGWRSQRSGYLSDVELLFALALFCQLKGIRPESVTTYIKPSLKSMFLKCHKQIVRTEGLIADIRSVSRVSQSHDKHPRFE</sequence>
<name>A0A0J1GQZ3_9GAMM</name>